<dbReference type="EMBL" id="CP092427">
    <property type="protein sequence ID" value="ULP35212.2"/>
    <property type="molecule type" value="Genomic_DNA"/>
</dbReference>
<dbReference type="EMBL" id="CP092427">
    <property type="protein sequence ID" value="ULP34658.2"/>
    <property type="molecule type" value="Genomic_DNA"/>
</dbReference>
<dbReference type="Proteomes" id="UP001055159">
    <property type="component" value="Plasmid unnamed2"/>
</dbReference>
<geneLocation type="plasmid" evidence="9 10">
    <name>unnamed2</name>
</geneLocation>
<accession>A0ABY5TW56</accession>
<comment type="similarity">
    <text evidence="2">Belongs to the transposase mutator family.</text>
</comment>
<name>A0ABY5TW56_9MYCO</name>
<evidence type="ECO:0000256" key="3">
    <source>
        <dbReference type="ARBA" id="ARBA00022578"/>
    </source>
</evidence>
<keyword evidence="9" id="KW-0614">Plasmid</keyword>
<organism evidence="9 10">
    <name type="scientific">Mycolicibacterium rufum</name>
    <dbReference type="NCBI Taxonomy" id="318424"/>
    <lineage>
        <taxon>Bacteria</taxon>
        <taxon>Bacillati</taxon>
        <taxon>Actinomycetota</taxon>
        <taxon>Actinomycetes</taxon>
        <taxon>Mycobacteriales</taxon>
        <taxon>Mycobacteriaceae</taxon>
        <taxon>Mycolicibacterium</taxon>
    </lineage>
</organism>
<dbReference type="PANTHER" id="PTHR33217:SF9">
    <property type="entry name" value="MUTATOR FAMILY TRANSPOSASE"/>
    <property type="match status" value="1"/>
</dbReference>
<dbReference type="PROSITE" id="PS01007">
    <property type="entry name" value="TRANSPOSASE_MUTATOR"/>
    <property type="match status" value="1"/>
</dbReference>
<protein>
    <submittedName>
        <fullName evidence="9">IS256 family transposase</fullName>
    </submittedName>
</protein>
<dbReference type="PANTHER" id="PTHR33217">
    <property type="entry name" value="TRANSPOSASE FOR INSERTION SEQUENCE ELEMENT IS1081"/>
    <property type="match status" value="1"/>
</dbReference>
<evidence type="ECO:0000256" key="5">
    <source>
        <dbReference type="ARBA" id="ARBA00023172"/>
    </source>
</evidence>
<evidence type="ECO:0000313" key="9">
    <source>
        <dbReference type="EMBL" id="UVY95924.1"/>
    </source>
</evidence>
<sequence length="467" mass="51137">MGPGVGSASRPTKSSKKGPTPVPARVSPTDRVRAKIDELFASDRELPEILEEVARLGAQLLMQAALEAEVTEFLGRDRYQRTAAAPGAQPGSRNGYRAVTVKTTAGPVTLERPKLRGTTAAFASRLFGKNVTKTNALESLVIASFVRGLSVRDVEATLADALGDQAAISKSTVSQVCQAIKTEYDSWAARRLDDVMLDYLFLDASFFRMHPGSPAEPVLAAWGITTDGKPVFVGLAPGTGESTDAWADFLTDLRDRGLTCPLLVVSDGARGLIAAIEQVFPQALRQRCLIHRVRNVLAKIPTGMQAEIRDGYWACFDTDELNTEPGPRLVESVDARLTAFADRYAAIYPAAMKILTTDREGLTAYLRFPTEHHHRIRHSNFIERTFGETRRRAKVIGRFPGETSCISIVWAVLDRASRGWRGLTMTPAGLRQLQDLRRSLLHPPRQLRPQHTSEPATHSTETVSATA</sequence>
<evidence type="ECO:0000313" key="10">
    <source>
        <dbReference type="Proteomes" id="UP001055159"/>
    </source>
</evidence>
<evidence type="ECO:0000256" key="1">
    <source>
        <dbReference type="ARBA" id="ARBA00002190"/>
    </source>
</evidence>
<evidence type="ECO:0000256" key="4">
    <source>
        <dbReference type="ARBA" id="ARBA00023125"/>
    </source>
</evidence>
<reference evidence="7" key="2">
    <citation type="submission" date="2022-08" db="EMBL/GenBank/DDBJ databases">
        <title>Whole genome sequencing of non-tuberculosis mycobacteria type-strains.</title>
        <authorList>
            <person name="Igarashi Y."/>
            <person name="Osugi A."/>
            <person name="Mitarai S."/>
        </authorList>
    </citation>
    <scope>NUCLEOTIDE SEQUENCE</scope>
    <source>
        <strain evidence="7">JCM 16372</strain>
    </source>
</reference>
<evidence type="ECO:0000256" key="6">
    <source>
        <dbReference type="SAM" id="MobiDB-lite"/>
    </source>
</evidence>
<proteinExistence type="inferred from homology"/>
<gene>
    <name evidence="7" type="ORF">MJO55_15055</name>
    <name evidence="8" type="ORF">MJO55_18155</name>
    <name evidence="9" type="ORF">MJO55_29425</name>
</gene>
<keyword evidence="3" id="KW-0815">Transposition</keyword>
<evidence type="ECO:0000256" key="2">
    <source>
        <dbReference type="ARBA" id="ARBA00010961"/>
    </source>
</evidence>
<dbReference type="NCBIfam" id="NF033543">
    <property type="entry name" value="transpos_IS256"/>
    <property type="match status" value="1"/>
</dbReference>
<keyword evidence="10" id="KW-1185">Reference proteome</keyword>
<feature type="region of interest" description="Disordered" evidence="6">
    <location>
        <begin position="1"/>
        <end position="29"/>
    </location>
</feature>
<evidence type="ECO:0000313" key="8">
    <source>
        <dbReference type="EMBL" id="ULP35212.2"/>
    </source>
</evidence>
<comment type="function">
    <text evidence="1">Required for the transposition of the insertion element.</text>
</comment>
<reference evidence="9" key="1">
    <citation type="submission" date="2022-08" db="EMBL/GenBank/DDBJ databases">
        <title>Complete genome sequence of 14 non-tuberculosis mycobacteria type-strains.</title>
        <authorList>
            <person name="Igarashi Y."/>
            <person name="Osugi A."/>
            <person name="Mitarai S."/>
        </authorList>
    </citation>
    <scope>NUCLEOTIDE SEQUENCE</scope>
    <source>
        <strain evidence="9">JCM 16372</strain>
        <plasmid evidence="9">unnamed2</plasmid>
    </source>
</reference>
<dbReference type="EMBL" id="CP103313">
    <property type="protein sequence ID" value="UVY95924.1"/>
    <property type="molecule type" value="Genomic_DNA"/>
</dbReference>
<keyword evidence="4" id="KW-0238">DNA-binding</keyword>
<dbReference type="Pfam" id="PF00872">
    <property type="entry name" value="Transposase_mut"/>
    <property type="match status" value="1"/>
</dbReference>
<keyword evidence="5" id="KW-0233">DNA recombination</keyword>
<dbReference type="InterPro" id="IPR001207">
    <property type="entry name" value="Transposase_mutator"/>
</dbReference>
<evidence type="ECO:0000313" key="7">
    <source>
        <dbReference type="EMBL" id="ULP34658.2"/>
    </source>
</evidence>
<dbReference type="Proteomes" id="UP001055159">
    <property type="component" value="Chromosome"/>
</dbReference>
<feature type="compositionally biased region" description="Polar residues" evidence="6">
    <location>
        <begin position="449"/>
        <end position="467"/>
    </location>
</feature>
<feature type="region of interest" description="Disordered" evidence="6">
    <location>
        <begin position="443"/>
        <end position="467"/>
    </location>
</feature>